<dbReference type="PANTHER" id="PTHR48111:SF6">
    <property type="entry name" value="TRANSCRIPTIONAL REGULATORY PROTEIN CREB"/>
    <property type="match status" value="1"/>
</dbReference>
<dbReference type="InterPro" id="IPR001867">
    <property type="entry name" value="OmpR/PhoB-type_DNA-bd"/>
</dbReference>
<dbReference type="Pfam" id="PF00072">
    <property type="entry name" value="Response_reg"/>
    <property type="match status" value="1"/>
</dbReference>
<accession>A0A7W5FUW4</accession>
<dbReference type="PROSITE" id="PS50110">
    <property type="entry name" value="RESPONSE_REGULATORY"/>
    <property type="match status" value="1"/>
</dbReference>
<dbReference type="CDD" id="cd00383">
    <property type="entry name" value="trans_reg_C"/>
    <property type="match status" value="1"/>
</dbReference>
<dbReference type="InterPro" id="IPR011006">
    <property type="entry name" value="CheY-like_superfamily"/>
</dbReference>
<dbReference type="SUPFAM" id="SSF46894">
    <property type="entry name" value="C-terminal effector domain of the bipartite response regulators"/>
    <property type="match status" value="1"/>
</dbReference>
<dbReference type="GO" id="GO:0000156">
    <property type="term" value="F:phosphorelay response regulator activity"/>
    <property type="evidence" value="ECO:0007669"/>
    <property type="project" value="TreeGrafter"/>
</dbReference>
<gene>
    <name evidence="6" type="ORF">FHS03_003221</name>
</gene>
<dbReference type="RefSeq" id="WP_183441945.1">
    <property type="nucleotide sequence ID" value="NZ_JACHXD010000009.1"/>
</dbReference>
<dbReference type="AlphaFoldDB" id="A0A7W5FUW4"/>
<feature type="modified residue" description="4-aspartylphosphate" evidence="2">
    <location>
        <position position="58"/>
    </location>
</feature>
<evidence type="ECO:0000313" key="7">
    <source>
        <dbReference type="Proteomes" id="UP000541535"/>
    </source>
</evidence>
<reference evidence="6 7" key="1">
    <citation type="submission" date="2020-08" db="EMBL/GenBank/DDBJ databases">
        <title>Genomic Encyclopedia of Type Strains, Phase III (KMG-III): the genomes of soil and plant-associated and newly described type strains.</title>
        <authorList>
            <person name="Whitman W."/>
        </authorList>
    </citation>
    <scope>NUCLEOTIDE SEQUENCE [LARGE SCALE GENOMIC DNA]</scope>
    <source>
        <strain evidence="6 7">CECT 8897</strain>
    </source>
</reference>
<dbReference type="PANTHER" id="PTHR48111">
    <property type="entry name" value="REGULATOR OF RPOS"/>
    <property type="match status" value="1"/>
</dbReference>
<sequence>MSKTILIVEDEAAIADGIAYALRRDGFAPRHVTLGEQALALLHAEQGGDGAPLLVLLDVGLPDISGFDVCRRLRQFSDVPVIFLTARSEEIDRVVGLEIGADDYVAKPFSPRELVARVRVVLRRLGPPELRAAPPPAAMAMAPAAQHAAAPLAPAAACAFELRAAEARILFGGQPLDLTRYEYLLLKTLLEHPGHVLSRAQLMDRVWTDAPDTLERTVDAHVKSLRAKLREIAPEADPIQTHRGMGYSLAHA</sequence>
<protein>
    <submittedName>
        <fullName evidence="6">Two-component system catabolic regulation response regulator CreB</fullName>
    </submittedName>
</protein>
<feature type="domain" description="Response regulatory" evidence="4">
    <location>
        <begin position="4"/>
        <end position="122"/>
    </location>
</feature>
<dbReference type="InterPro" id="IPR036388">
    <property type="entry name" value="WH-like_DNA-bd_sf"/>
</dbReference>
<keyword evidence="7" id="KW-1185">Reference proteome</keyword>
<dbReference type="SMART" id="SM00862">
    <property type="entry name" value="Trans_reg_C"/>
    <property type="match status" value="1"/>
</dbReference>
<dbReference type="InterPro" id="IPR016032">
    <property type="entry name" value="Sig_transdc_resp-reg_C-effctor"/>
</dbReference>
<feature type="DNA-binding region" description="OmpR/PhoB-type" evidence="3">
    <location>
        <begin position="150"/>
        <end position="251"/>
    </location>
</feature>
<dbReference type="Gene3D" id="3.40.50.2300">
    <property type="match status" value="1"/>
</dbReference>
<dbReference type="GO" id="GO:0005829">
    <property type="term" value="C:cytosol"/>
    <property type="evidence" value="ECO:0007669"/>
    <property type="project" value="TreeGrafter"/>
</dbReference>
<organism evidence="6 7">
    <name type="scientific">Pseudoduganella violacea</name>
    <dbReference type="NCBI Taxonomy" id="1715466"/>
    <lineage>
        <taxon>Bacteria</taxon>
        <taxon>Pseudomonadati</taxon>
        <taxon>Pseudomonadota</taxon>
        <taxon>Betaproteobacteria</taxon>
        <taxon>Burkholderiales</taxon>
        <taxon>Oxalobacteraceae</taxon>
        <taxon>Telluria group</taxon>
        <taxon>Pseudoduganella</taxon>
    </lineage>
</organism>
<dbReference type="GO" id="GO:0032993">
    <property type="term" value="C:protein-DNA complex"/>
    <property type="evidence" value="ECO:0007669"/>
    <property type="project" value="TreeGrafter"/>
</dbReference>
<comment type="caution">
    <text evidence="6">The sequence shown here is derived from an EMBL/GenBank/DDBJ whole genome shotgun (WGS) entry which is preliminary data.</text>
</comment>
<evidence type="ECO:0000259" key="5">
    <source>
        <dbReference type="PROSITE" id="PS51755"/>
    </source>
</evidence>
<proteinExistence type="predicted"/>
<evidence type="ECO:0000256" key="1">
    <source>
        <dbReference type="ARBA" id="ARBA00023125"/>
    </source>
</evidence>
<dbReference type="EMBL" id="JACHXD010000009">
    <property type="protein sequence ID" value="MBB3120157.1"/>
    <property type="molecule type" value="Genomic_DNA"/>
</dbReference>
<dbReference type="Proteomes" id="UP000541535">
    <property type="component" value="Unassembled WGS sequence"/>
</dbReference>
<dbReference type="SUPFAM" id="SSF52172">
    <property type="entry name" value="CheY-like"/>
    <property type="match status" value="1"/>
</dbReference>
<name>A0A7W5FUW4_9BURK</name>
<dbReference type="Gene3D" id="1.10.10.10">
    <property type="entry name" value="Winged helix-like DNA-binding domain superfamily/Winged helix DNA-binding domain"/>
    <property type="match status" value="1"/>
</dbReference>
<dbReference type="Pfam" id="PF00486">
    <property type="entry name" value="Trans_reg_C"/>
    <property type="match status" value="1"/>
</dbReference>
<dbReference type="NCBIfam" id="NF008296">
    <property type="entry name" value="PRK11083.1"/>
    <property type="match status" value="1"/>
</dbReference>
<evidence type="ECO:0000256" key="3">
    <source>
        <dbReference type="PROSITE-ProRule" id="PRU01091"/>
    </source>
</evidence>
<keyword evidence="1 3" id="KW-0238">DNA-binding</keyword>
<feature type="domain" description="OmpR/PhoB-type" evidence="5">
    <location>
        <begin position="150"/>
        <end position="251"/>
    </location>
</feature>
<evidence type="ECO:0000256" key="2">
    <source>
        <dbReference type="PROSITE-ProRule" id="PRU00169"/>
    </source>
</evidence>
<dbReference type="Gene3D" id="6.10.250.690">
    <property type="match status" value="1"/>
</dbReference>
<dbReference type="CDD" id="cd17574">
    <property type="entry name" value="REC_OmpR"/>
    <property type="match status" value="1"/>
</dbReference>
<dbReference type="InterPro" id="IPR039420">
    <property type="entry name" value="WalR-like"/>
</dbReference>
<dbReference type="PROSITE" id="PS51755">
    <property type="entry name" value="OMPR_PHOB"/>
    <property type="match status" value="1"/>
</dbReference>
<keyword evidence="2" id="KW-0597">Phosphoprotein</keyword>
<dbReference type="InterPro" id="IPR001789">
    <property type="entry name" value="Sig_transdc_resp-reg_receiver"/>
</dbReference>
<evidence type="ECO:0000259" key="4">
    <source>
        <dbReference type="PROSITE" id="PS50110"/>
    </source>
</evidence>
<dbReference type="GO" id="GO:0000976">
    <property type="term" value="F:transcription cis-regulatory region binding"/>
    <property type="evidence" value="ECO:0007669"/>
    <property type="project" value="TreeGrafter"/>
</dbReference>
<evidence type="ECO:0000313" key="6">
    <source>
        <dbReference type="EMBL" id="MBB3120157.1"/>
    </source>
</evidence>
<dbReference type="GO" id="GO:0006355">
    <property type="term" value="P:regulation of DNA-templated transcription"/>
    <property type="evidence" value="ECO:0007669"/>
    <property type="project" value="InterPro"/>
</dbReference>
<dbReference type="SMART" id="SM00448">
    <property type="entry name" value="REC"/>
    <property type="match status" value="1"/>
</dbReference>